<evidence type="ECO:0000256" key="1">
    <source>
        <dbReference type="SAM" id="MobiDB-lite"/>
    </source>
</evidence>
<accession>A0A170RWX8</accession>
<dbReference type="EMBL" id="BDDL01000065">
    <property type="protein sequence ID" value="GAT77334.1"/>
    <property type="molecule type" value="Genomic_DNA"/>
</dbReference>
<dbReference type="AlphaFoldDB" id="A0A170RWX8"/>
<protein>
    <submittedName>
        <fullName evidence="2">Putative exported protein</fullName>
    </submittedName>
</protein>
<feature type="non-terminal residue" evidence="2">
    <location>
        <position position="202"/>
    </location>
</feature>
<feature type="compositionally biased region" description="Basic and acidic residues" evidence="1">
    <location>
        <begin position="181"/>
        <end position="191"/>
    </location>
</feature>
<feature type="compositionally biased region" description="Polar residues" evidence="1">
    <location>
        <begin position="192"/>
        <end position="202"/>
    </location>
</feature>
<organism evidence="2 3">
    <name type="scientific">Ehrlichia ruminantium</name>
    <name type="common">heartwater rickettsia</name>
    <name type="synonym">Cowdria ruminantium</name>
    <dbReference type="NCBI Taxonomy" id="779"/>
    <lineage>
        <taxon>Bacteria</taxon>
        <taxon>Pseudomonadati</taxon>
        <taxon>Pseudomonadota</taxon>
        <taxon>Alphaproteobacteria</taxon>
        <taxon>Rickettsiales</taxon>
        <taxon>Anaplasmataceae</taxon>
        <taxon>Ehrlichia</taxon>
    </lineage>
</organism>
<sequence>MFVRVLNTLLILICCFIISCSNKTKYQFSRKYSPVYNPGGESFESNQEFSRAYSVYKERRDALVRDDNQQNVSKKKYVRLGNKHINRYDPIEDDGLPEGKDLQLMVDSNGINLADVAGARFIQSIDDDYENDNVIKKHNDVEDKSGKLPKKNMKHVSSKSVSKKLDVKEKLLDDHVPVEEKYETVEEDKTKLSTINKSSELD</sequence>
<dbReference type="PROSITE" id="PS51257">
    <property type="entry name" value="PROKAR_LIPOPROTEIN"/>
    <property type="match status" value="1"/>
</dbReference>
<feature type="compositionally biased region" description="Basic residues" evidence="1">
    <location>
        <begin position="147"/>
        <end position="157"/>
    </location>
</feature>
<evidence type="ECO:0000313" key="3">
    <source>
        <dbReference type="Proteomes" id="UP000092677"/>
    </source>
</evidence>
<dbReference type="Proteomes" id="UP000092677">
    <property type="component" value="Unassembled WGS sequence"/>
</dbReference>
<dbReference type="NCBIfam" id="NF038243">
    <property type="entry name" value="TRP75_fam_Nterm"/>
    <property type="match status" value="1"/>
</dbReference>
<feature type="region of interest" description="Disordered" evidence="1">
    <location>
        <begin position="181"/>
        <end position="202"/>
    </location>
</feature>
<comment type="caution">
    <text evidence="2">The sequence shown here is derived from an EMBL/GenBank/DDBJ whole genome shotgun (WGS) entry which is preliminary data.</text>
</comment>
<feature type="region of interest" description="Disordered" evidence="1">
    <location>
        <begin position="140"/>
        <end position="161"/>
    </location>
</feature>
<dbReference type="RefSeq" id="WP_201786380.1">
    <property type="nucleotide sequence ID" value="NZ_BDDL01000065.1"/>
</dbReference>
<reference evidence="3" key="1">
    <citation type="submission" date="2016-05" db="EMBL/GenBank/DDBJ databases">
        <title>Draft genome sequences of four strains of Ehrlichia ruminantium, a tick-borne pathogen of ruminants, isolated from Zimbabwe, The Gambia and Ghana.</title>
        <authorList>
            <person name="Nakao R."/>
            <person name="Jongejan F."/>
            <person name="Sugimoto C."/>
        </authorList>
    </citation>
    <scope>NUCLEOTIDE SEQUENCE [LARGE SCALE GENOMIC DNA]</scope>
    <source>
        <strain evidence="3">Kerr Seringe</strain>
    </source>
</reference>
<proteinExistence type="predicted"/>
<evidence type="ECO:0000313" key="2">
    <source>
        <dbReference type="EMBL" id="GAT77334.1"/>
    </source>
</evidence>
<name>A0A170RWX8_EHRRU</name>
<gene>
    <name evidence="2" type="ORF">EHRUM2_05540</name>
</gene>